<evidence type="ECO:0000313" key="2">
    <source>
        <dbReference type="EMBL" id="WWC60652.1"/>
    </source>
</evidence>
<dbReference type="KEGG" id="kdj:28966950"/>
<organism evidence="2 3">
    <name type="scientific">Kwoniella dejecticola CBS 10117</name>
    <dbReference type="NCBI Taxonomy" id="1296121"/>
    <lineage>
        <taxon>Eukaryota</taxon>
        <taxon>Fungi</taxon>
        <taxon>Dikarya</taxon>
        <taxon>Basidiomycota</taxon>
        <taxon>Agaricomycotina</taxon>
        <taxon>Tremellomycetes</taxon>
        <taxon>Tremellales</taxon>
        <taxon>Cryptococcaceae</taxon>
        <taxon>Kwoniella</taxon>
    </lineage>
</organism>
<dbReference type="Pfam" id="PF04525">
    <property type="entry name" value="LOR"/>
    <property type="match status" value="1"/>
</dbReference>
<dbReference type="InterPro" id="IPR007612">
    <property type="entry name" value="LOR"/>
</dbReference>
<dbReference type="GeneID" id="28966950"/>
<keyword evidence="3" id="KW-1185">Reference proteome</keyword>
<proteinExistence type="inferred from homology"/>
<dbReference type="Proteomes" id="UP000078595">
    <property type="component" value="Chromosome 3"/>
</dbReference>
<accession>A0AAJ8MGX3</accession>
<sequence>MSIGSFIPVPFSETTLASLKAGPAQPLGEVTPAIGIFSGQIASQPTSLILQSDPFDYHGEDSVIRDLEGQPRLICRTNTASGKNGKVITDIQGNILISLKTKMGISKSFVGEDASGKEILKVKKKFALGSSLEASFTDTLSGAPTSKGIQLRGGFWLGSADILVISGPLIAQFSRRKVDGQGLNPNKETYIVNVAPGVDLVLVTAICICFENAAEGGR</sequence>
<name>A0AAJ8MGX3_9TREE</name>
<reference evidence="2" key="2">
    <citation type="submission" date="2024-02" db="EMBL/GenBank/DDBJ databases">
        <title>Comparative genomics of Cryptococcus and Kwoniella reveals pathogenesis evolution and contrasting modes of karyotype evolution via chromosome fusion or intercentromeric recombination.</title>
        <authorList>
            <person name="Coelho M.A."/>
            <person name="David-Palma M."/>
            <person name="Shea T."/>
            <person name="Bowers K."/>
            <person name="McGinley-Smith S."/>
            <person name="Mohammad A.W."/>
            <person name="Gnirke A."/>
            <person name="Yurkov A.M."/>
            <person name="Nowrousian M."/>
            <person name="Sun S."/>
            <person name="Cuomo C.A."/>
            <person name="Heitman J."/>
        </authorList>
    </citation>
    <scope>NUCLEOTIDE SEQUENCE</scope>
    <source>
        <strain evidence="2">CBS 10117</strain>
    </source>
</reference>
<gene>
    <name evidence="2" type="ORF">I303_103227</name>
</gene>
<evidence type="ECO:0000256" key="1">
    <source>
        <dbReference type="ARBA" id="ARBA00005437"/>
    </source>
</evidence>
<dbReference type="AlphaFoldDB" id="A0AAJ8MGX3"/>
<dbReference type="InterPro" id="IPR038595">
    <property type="entry name" value="LOR_sf"/>
</dbReference>
<reference evidence="2" key="1">
    <citation type="submission" date="2013-07" db="EMBL/GenBank/DDBJ databases">
        <authorList>
            <consortium name="The Broad Institute Genome Sequencing Platform"/>
            <person name="Cuomo C."/>
            <person name="Litvintseva A."/>
            <person name="Chen Y."/>
            <person name="Heitman J."/>
            <person name="Sun S."/>
            <person name="Springer D."/>
            <person name="Dromer F."/>
            <person name="Young S.K."/>
            <person name="Zeng Q."/>
            <person name="Gargeya S."/>
            <person name="Fitzgerald M."/>
            <person name="Abouelleil A."/>
            <person name="Alvarado L."/>
            <person name="Berlin A.M."/>
            <person name="Chapman S.B."/>
            <person name="Dewar J."/>
            <person name="Goldberg J."/>
            <person name="Griggs A."/>
            <person name="Gujja S."/>
            <person name="Hansen M."/>
            <person name="Howarth C."/>
            <person name="Imamovic A."/>
            <person name="Larimer J."/>
            <person name="McCowan C."/>
            <person name="Murphy C."/>
            <person name="Pearson M."/>
            <person name="Priest M."/>
            <person name="Roberts A."/>
            <person name="Saif S."/>
            <person name="Shea T."/>
            <person name="Sykes S."/>
            <person name="Wortman J."/>
            <person name="Nusbaum C."/>
            <person name="Birren B."/>
        </authorList>
    </citation>
    <scope>NUCLEOTIDE SEQUENCE</scope>
    <source>
        <strain evidence="2">CBS 10117</strain>
    </source>
</reference>
<evidence type="ECO:0000313" key="3">
    <source>
        <dbReference type="Proteomes" id="UP000078595"/>
    </source>
</evidence>
<dbReference type="RefSeq" id="XP_018265068.2">
    <property type="nucleotide sequence ID" value="XM_018406574.2"/>
</dbReference>
<dbReference type="InterPro" id="IPR025659">
    <property type="entry name" value="Tubby-like_C"/>
</dbReference>
<dbReference type="EMBL" id="CP144532">
    <property type="protein sequence ID" value="WWC60652.1"/>
    <property type="molecule type" value="Genomic_DNA"/>
</dbReference>
<dbReference type="Gene3D" id="2.40.160.200">
    <property type="entry name" value="LURP1-related"/>
    <property type="match status" value="1"/>
</dbReference>
<protein>
    <submittedName>
        <fullName evidence="2">Uncharacterized protein</fullName>
    </submittedName>
</protein>
<comment type="similarity">
    <text evidence="1">Belongs to the LOR family.</text>
</comment>
<dbReference type="SUPFAM" id="SSF54518">
    <property type="entry name" value="Tubby C-terminal domain-like"/>
    <property type="match status" value="1"/>
</dbReference>